<evidence type="ECO:0000313" key="1">
    <source>
        <dbReference type="EMBL" id="RAL03489.1"/>
    </source>
</evidence>
<dbReference type="AlphaFoldDB" id="A0A395H7F5"/>
<dbReference type="Proteomes" id="UP000249402">
    <property type="component" value="Unassembled WGS sequence"/>
</dbReference>
<dbReference type="InterPro" id="IPR042099">
    <property type="entry name" value="ANL_N_sf"/>
</dbReference>
<dbReference type="PANTHER" id="PTHR43845">
    <property type="entry name" value="BLR5969 PROTEIN"/>
    <property type="match status" value="1"/>
</dbReference>
<organism evidence="1 2">
    <name type="scientific">Aspergillus ibericus CBS 121593</name>
    <dbReference type="NCBI Taxonomy" id="1448316"/>
    <lineage>
        <taxon>Eukaryota</taxon>
        <taxon>Fungi</taxon>
        <taxon>Dikarya</taxon>
        <taxon>Ascomycota</taxon>
        <taxon>Pezizomycotina</taxon>
        <taxon>Eurotiomycetes</taxon>
        <taxon>Eurotiomycetidae</taxon>
        <taxon>Eurotiales</taxon>
        <taxon>Aspergillaceae</taxon>
        <taxon>Aspergillus</taxon>
        <taxon>Aspergillus subgen. Circumdati</taxon>
    </lineage>
</organism>
<dbReference type="EMBL" id="KZ824427">
    <property type="protein sequence ID" value="RAL03489.1"/>
    <property type="molecule type" value="Genomic_DNA"/>
</dbReference>
<sequence length="460" mass="51082">MSAGFYPLADILSVAQVHPFYSDTQYPPTREQLPHILHAAQASPQAARDLESFPLTRKHSLYQHISRLTVDKNSRNGYRQGTFVSTTGGGSGGAPMVFATDALENRQQRAVMGDILRNCGLIEPGDWVLTLHVSGHLYRALDLMTELFENAGAAVLCAGPEMAHSAVVEAIIQYRANAVAGDVSQLLQLAKYVSTLDAVQKSALRLTKLFYTSESITSAQRGFLTSVFGDLTICSVIGSAEAGAWGVSSSALTGIPKANYTDFIVDKRTMHLEVFPLTVADQEATACVKPVPLGQPGLLVQTSLQRLRNPLVRYVCGDIASLHPLPSTLLAILPSQHTEHYQMIRVYGRDQRSSFTWYGEYFEFGAIEAFMRAEQWDILLWQIILQDASPEGADIVLEVRIFRDPDSRVSQEHLAAKIREFFWVFDFNAELFRLEFLGDTRGFRRSRTGRKVMQFVDLTG</sequence>
<dbReference type="SUPFAM" id="SSF56801">
    <property type="entry name" value="Acetyl-CoA synthetase-like"/>
    <property type="match status" value="1"/>
</dbReference>
<dbReference type="VEuPathDB" id="FungiDB:BO80DRAFT_349474"/>
<reference evidence="1 2" key="1">
    <citation type="submission" date="2018-02" db="EMBL/GenBank/DDBJ databases">
        <title>The genomes of Aspergillus section Nigri reveals drivers in fungal speciation.</title>
        <authorList>
            <consortium name="DOE Joint Genome Institute"/>
            <person name="Vesth T.C."/>
            <person name="Nybo J."/>
            <person name="Theobald S."/>
            <person name="Brandl J."/>
            <person name="Frisvad J.C."/>
            <person name="Nielsen K.F."/>
            <person name="Lyhne E.K."/>
            <person name="Kogle M.E."/>
            <person name="Kuo A."/>
            <person name="Riley R."/>
            <person name="Clum A."/>
            <person name="Nolan M."/>
            <person name="Lipzen A."/>
            <person name="Salamov A."/>
            <person name="Henrissat B."/>
            <person name="Wiebenga A."/>
            <person name="De vries R.P."/>
            <person name="Grigoriev I.V."/>
            <person name="Mortensen U.H."/>
            <person name="Andersen M.R."/>
            <person name="Baker S.E."/>
        </authorList>
    </citation>
    <scope>NUCLEOTIDE SEQUENCE [LARGE SCALE GENOMIC DNA]</scope>
    <source>
        <strain evidence="1 2">CBS 121593</strain>
    </source>
</reference>
<dbReference type="OrthoDB" id="10047078at2759"/>
<protein>
    <recommendedName>
        <fullName evidence="3">AMP-dependent synthetase/ligase domain-containing protein</fullName>
    </recommendedName>
</protein>
<proteinExistence type="predicted"/>
<dbReference type="PANTHER" id="PTHR43845:SF1">
    <property type="entry name" value="BLR5969 PROTEIN"/>
    <property type="match status" value="1"/>
</dbReference>
<dbReference type="RefSeq" id="XP_025577816.1">
    <property type="nucleotide sequence ID" value="XM_025715505.1"/>
</dbReference>
<dbReference type="STRING" id="1448316.A0A395H7F5"/>
<evidence type="ECO:0008006" key="3">
    <source>
        <dbReference type="Google" id="ProtNLM"/>
    </source>
</evidence>
<dbReference type="GeneID" id="37220370"/>
<dbReference type="Gene3D" id="3.40.50.12780">
    <property type="entry name" value="N-terminal domain of ligase-like"/>
    <property type="match status" value="1"/>
</dbReference>
<evidence type="ECO:0000313" key="2">
    <source>
        <dbReference type="Proteomes" id="UP000249402"/>
    </source>
</evidence>
<gene>
    <name evidence="1" type="ORF">BO80DRAFT_349474</name>
</gene>
<accession>A0A395H7F5</accession>
<keyword evidence="2" id="KW-1185">Reference proteome</keyword>
<name>A0A395H7F5_9EURO</name>